<dbReference type="STRING" id="1577474.GA0111570_103121"/>
<evidence type="ECO:0000313" key="5">
    <source>
        <dbReference type="EMBL" id="SDB80799.1"/>
    </source>
</evidence>
<dbReference type="RefSeq" id="WP_092607480.1">
    <property type="nucleotide sequence ID" value="NZ_FMYF01000003.1"/>
</dbReference>
<feature type="domain" description="FAS1" evidence="4">
    <location>
        <begin position="54"/>
        <end position="192"/>
    </location>
</feature>
<dbReference type="EMBL" id="FMYF01000003">
    <property type="protein sequence ID" value="SDB80799.1"/>
    <property type="molecule type" value="Genomic_DNA"/>
</dbReference>
<evidence type="ECO:0000259" key="4">
    <source>
        <dbReference type="PROSITE" id="PS50213"/>
    </source>
</evidence>
<feature type="region of interest" description="Disordered" evidence="2">
    <location>
        <begin position="23"/>
        <end position="54"/>
    </location>
</feature>
<dbReference type="Pfam" id="PF02469">
    <property type="entry name" value="Fasciclin"/>
    <property type="match status" value="1"/>
</dbReference>
<dbReference type="InterPro" id="IPR036378">
    <property type="entry name" value="FAS1_dom_sf"/>
</dbReference>
<dbReference type="FunFam" id="2.30.180.10:FF:000019">
    <property type="entry name" value="Cell surface lipoprotein"/>
    <property type="match status" value="1"/>
</dbReference>
<dbReference type="SMART" id="SM00554">
    <property type="entry name" value="FAS1"/>
    <property type="match status" value="1"/>
</dbReference>
<name>A0A1G6GFY2_9ACTN</name>
<dbReference type="SUPFAM" id="SSF82153">
    <property type="entry name" value="FAS1 domain"/>
    <property type="match status" value="1"/>
</dbReference>
<feature type="chain" id="PRO_5038512551" evidence="3">
    <location>
        <begin position="22"/>
        <end position="196"/>
    </location>
</feature>
<accession>A0A1G6GFY2</accession>
<dbReference type="AlphaFoldDB" id="A0A1G6GFY2"/>
<feature type="signal peptide" evidence="3">
    <location>
        <begin position="1"/>
        <end position="21"/>
    </location>
</feature>
<dbReference type="PANTHER" id="PTHR10900">
    <property type="entry name" value="PERIOSTIN-RELATED"/>
    <property type="match status" value="1"/>
</dbReference>
<dbReference type="PANTHER" id="PTHR10900:SF77">
    <property type="entry name" value="FI19380P1"/>
    <property type="match status" value="1"/>
</dbReference>
<keyword evidence="6" id="KW-1185">Reference proteome</keyword>
<dbReference type="Proteomes" id="UP000199086">
    <property type="component" value="Unassembled WGS sequence"/>
</dbReference>
<dbReference type="Gene3D" id="2.30.180.10">
    <property type="entry name" value="FAS1 domain"/>
    <property type="match status" value="1"/>
</dbReference>
<protein>
    <submittedName>
        <fullName evidence="5">Uncaracterized surface protein containing fasciclin (FAS1) repeats</fullName>
    </submittedName>
</protein>
<sequence length="196" mass="19753">MKRSIAAAGIASLALFLGACSSGTSTTSTTTPTPMATTSTMESTPTPSTQASPTGDIVDTAVAAGDFKTLTAALTAAGLVDTLKGPGPFTVFAPNDAAFAKLPAGTVDTLLKEPQGKLSEILKYHVIKGEVKAADVLTMDGKKVPTLQGGDLTIKVNGDKVSLVDATGHSVNVITTDVQATNGVIHVIDGVLMPTA</sequence>
<evidence type="ECO:0000256" key="2">
    <source>
        <dbReference type="SAM" id="MobiDB-lite"/>
    </source>
</evidence>
<dbReference type="InterPro" id="IPR000782">
    <property type="entry name" value="FAS1_domain"/>
</dbReference>
<dbReference type="PROSITE" id="PS50213">
    <property type="entry name" value="FAS1"/>
    <property type="match status" value="1"/>
</dbReference>
<evidence type="ECO:0000256" key="1">
    <source>
        <dbReference type="ARBA" id="ARBA00022729"/>
    </source>
</evidence>
<proteinExistence type="predicted"/>
<dbReference type="PROSITE" id="PS51257">
    <property type="entry name" value="PROKAR_LIPOPROTEIN"/>
    <property type="match status" value="1"/>
</dbReference>
<evidence type="ECO:0000313" key="6">
    <source>
        <dbReference type="Proteomes" id="UP000199086"/>
    </source>
</evidence>
<organism evidence="5 6">
    <name type="scientific">Raineyella antarctica</name>
    <dbReference type="NCBI Taxonomy" id="1577474"/>
    <lineage>
        <taxon>Bacteria</taxon>
        <taxon>Bacillati</taxon>
        <taxon>Actinomycetota</taxon>
        <taxon>Actinomycetes</taxon>
        <taxon>Propionibacteriales</taxon>
        <taxon>Propionibacteriaceae</taxon>
        <taxon>Raineyella</taxon>
    </lineage>
</organism>
<dbReference type="GO" id="GO:0005615">
    <property type="term" value="C:extracellular space"/>
    <property type="evidence" value="ECO:0007669"/>
    <property type="project" value="TreeGrafter"/>
</dbReference>
<keyword evidence="1 3" id="KW-0732">Signal</keyword>
<dbReference type="OrthoDB" id="9800666at2"/>
<reference evidence="5 6" key="1">
    <citation type="submission" date="2016-06" db="EMBL/GenBank/DDBJ databases">
        <authorList>
            <person name="Olsen C.W."/>
            <person name="Carey S."/>
            <person name="Hinshaw L."/>
            <person name="Karasin A.I."/>
        </authorList>
    </citation>
    <scope>NUCLEOTIDE SEQUENCE [LARGE SCALE GENOMIC DNA]</scope>
    <source>
        <strain evidence="5 6">LZ-22</strain>
    </source>
</reference>
<evidence type="ECO:0000256" key="3">
    <source>
        <dbReference type="SAM" id="SignalP"/>
    </source>
</evidence>
<dbReference type="InterPro" id="IPR050904">
    <property type="entry name" value="Adhesion/Biosynth-related"/>
</dbReference>
<gene>
    <name evidence="5" type="ORF">GA0111570_103121</name>
</gene>